<evidence type="ECO:0000256" key="1">
    <source>
        <dbReference type="ARBA" id="ARBA00022722"/>
    </source>
</evidence>
<keyword evidence="3" id="KW-0547">Nucleotide-binding</keyword>
<proteinExistence type="predicted"/>
<evidence type="ECO:0000256" key="4">
    <source>
        <dbReference type="ARBA" id="ARBA00022839"/>
    </source>
</evidence>
<keyword evidence="2" id="KW-0227">DNA damage</keyword>
<feature type="domain" description="PD-(D/E)XK endonuclease-like" evidence="6">
    <location>
        <begin position="711"/>
        <end position="986"/>
    </location>
</feature>
<comment type="caution">
    <text evidence="7">The sequence shown here is derived from an EMBL/GenBank/DDBJ whole genome shotgun (WGS) entry which is preliminary data.</text>
</comment>
<dbReference type="EMBL" id="VDFQ02000006">
    <property type="protein sequence ID" value="KAA1420114.1"/>
    <property type="molecule type" value="Genomic_DNA"/>
</dbReference>
<name>A0A5Q6RQ20_9ACTN</name>
<protein>
    <submittedName>
        <fullName evidence="7">PD-(D/E)XK nuclease family protein</fullName>
    </submittedName>
</protein>
<evidence type="ECO:0000313" key="8">
    <source>
        <dbReference type="Proteomes" id="UP000307768"/>
    </source>
</evidence>
<evidence type="ECO:0000256" key="5">
    <source>
        <dbReference type="ARBA" id="ARBA00023204"/>
    </source>
</evidence>
<evidence type="ECO:0000313" key="7">
    <source>
        <dbReference type="EMBL" id="KAA1420114.1"/>
    </source>
</evidence>
<keyword evidence="5" id="KW-0234">DNA repair</keyword>
<keyword evidence="4" id="KW-0269">Exonuclease</keyword>
<evidence type="ECO:0000256" key="3">
    <source>
        <dbReference type="ARBA" id="ARBA00022806"/>
    </source>
</evidence>
<dbReference type="Proteomes" id="UP000307768">
    <property type="component" value="Unassembled WGS sequence"/>
</dbReference>
<reference evidence="7 8" key="1">
    <citation type="submission" date="2019-09" db="EMBL/GenBank/DDBJ databases">
        <title>Mumia zhuanghuii sp. nov. isolated from the intestinal contents of plateau pika (Ochotona curzoniae) in the Qinghai-Tibet plateau of China.</title>
        <authorList>
            <person name="Tian Z."/>
        </authorList>
    </citation>
    <scope>NUCLEOTIDE SEQUENCE [LARGE SCALE GENOMIC DNA]</scope>
    <source>
        <strain evidence="8">350</strain>
    </source>
</reference>
<organism evidence="7 8">
    <name type="scientific">Mumia zhuanghuii</name>
    <dbReference type="NCBI Taxonomy" id="2585211"/>
    <lineage>
        <taxon>Bacteria</taxon>
        <taxon>Bacillati</taxon>
        <taxon>Actinomycetota</taxon>
        <taxon>Actinomycetes</taxon>
        <taxon>Propionibacteriales</taxon>
        <taxon>Nocardioidaceae</taxon>
        <taxon>Mumia</taxon>
    </lineage>
</organism>
<keyword evidence="4" id="KW-0378">Hydrolase</keyword>
<accession>A0A5Q6RQ20</accession>
<dbReference type="AlphaFoldDB" id="A0A5Q6RQ20"/>
<dbReference type="InterPro" id="IPR027417">
    <property type="entry name" value="P-loop_NTPase"/>
</dbReference>
<dbReference type="Gene3D" id="3.90.320.10">
    <property type="match status" value="1"/>
</dbReference>
<keyword evidence="3" id="KW-0347">Helicase</keyword>
<dbReference type="Pfam" id="PF12705">
    <property type="entry name" value="PDDEXK_1"/>
    <property type="match status" value="1"/>
</dbReference>
<gene>
    <name evidence="7" type="ORF">FE697_019765</name>
</gene>
<dbReference type="GO" id="GO:0004527">
    <property type="term" value="F:exonuclease activity"/>
    <property type="evidence" value="ECO:0007669"/>
    <property type="project" value="UniProtKB-KW"/>
</dbReference>
<evidence type="ECO:0000259" key="6">
    <source>
        <dbReference type="Pfam" id="PF12705"/>
    </source>
</evidence>
<dbReference type="OrthoDB" id="442932at2"/>
<keyword evidence="1" id="KW-0540">Nuclease</keyword>
<dbReference type="SUPFAM" id="SSF52540">
    <property type="entry name" value="P-loop containing nucleoside triphosphate hydrolases"/>
    <property type="match status" value="1"/>
</dbReference>
<evidence type="ECO:0000256" key="2">
    <source>
        <dbReference type="ARBA" id="ARBA00022763"/>
    </source>
</evidence>
<sequence>MGITVSTASYGHDALQRLADVVGRWKSDDPMREVTILAPSNLAGIVARRHLARGSAGGRGVAGIDVTTLPRLAERIAAHTLAPRRPATRPVVASAWRTQLREDPGVFAEVATHPATITALGRAYAELREVSDGGLTTIGGASALASDLVRLHRGVQTALGSDWYDATDLVDAASEAVRADGFPSPVVVYLPQVLTPSERRLVQALGSATDVDVVLGLTHAVRADAAPRDTIARIGVDAPPTARAEVAVADRVINASDSDDEVRCVVRDVLVTLQTVPASRVAILYAAASPYARLLHEHLTQAGVAFNGPGVRGVTERAVARVLLEVLRLDDTDMARPDLFRAVANAPTRAFTGERIPVTRWERLSRAAGVMRGDDWVERLALYAADEQSRAAELERDEDETWRVDRHRQNAATAGDLRTFAVTLRAELARAGTMTSWRDLAAWCLELFTTLVGAPDELRTLPPDEQYAAAAVVSTLRGLASLEDVEGSASLTMLRDVLEVELDASLPRVGRFGEGILVAPLSATVGLDLEITYAVGLSEDLYPGGTREDALLPARVRALVPDELQDAHERLHTKYRHLLAAFASARTVVATFPRGDLRRSTRRLPSRWLLGTLRALVDDRGLAATEWEDAEFPDAFATSGSFAGELLTAAMPATEQEWQVRAAVTGALDDPTVDAAHAMVEARAGHAFTRYDGNLAAVDGLPDFAREERLVSPTTLESYAACPHAYFVQRLLGVRPVEQPEDTVTMSPADVGTLVHACIEQLVTDFRDDLPGPGEPWTPAQRARLVDIADEKTREAEARGLTGHPRLWEPERLRVLADLVAMLDADDLWRAAIGARVLASELAFGMDGRSPVEVRVPGGRVLMRGSADKVDATDSRLFVTDIKTGSRRLFKEINQDDPLVAGTKLQLPVYAYAARAAYGDRETPVTAGYWFVRREPGRIDLQLTPEVESAYAETLDVLVRSIAGGLFPGKAPEAPDFAWVQCPYCNPDGIGHVEQRERWERQRADPALRELVTLIDPGALDETAADGGAA</sequence>
<keyword evidence="3" id="KW-0067">ATP-binding</keyword>
<dbReference type="InterPro" id="IPR038726">
    <property type="entry name" value="PDDEXK_AddAB-type"/>
</dbReference>
<dbReference type="InterPro" id="IPR011604">
    <property type="entry name" value="PDDEXK-like_dom_sf"/>
</dbReference>
<dbReference type="GO" id="GO:0006281">
    <property type="term" value="P:DNA repair"/>
    <property type="evidence" value="ECO:0007669"/>
    <property type="project" value="UniProtKB-KW"/>
</dbReference>
<dbReference type="RefSeq" id="WP_149771338.1">
    <property type="nucleotide sequence ID" value="NZ_VDFQ02000006.1"/>
</dbReference>
<dbReference type="GO" id="GO:0004386">
    <property type="term" value="F:helicase activity"/>
    <property type="evidence" value="ECO:0007669"/>
    <property type="project" value="UniProtKB-KW"/>
</dbReference>